<evidence type="ECO:0000313" key="1">
    <source>
        <dbReference type="EMBL" id="KAJ0080793.1"/>
    </source>
</evidence>
<accession>A0ACC1A0K6</accession>
<name>A0ACC1A0K6_9ROSI</name>
<reference evidence="2" key="1">
    <citation type="journal article" date="2023" name="G3 (Bethesda)">
        <title>Genome assembly and association tests identify interacting loci associated with vigor, precocity, and sex in interspecific pistachio rootstocks.</title>
        <authorList>
            <person name="Palmer W."/>
            <person name="Jacygrad E."/>
            <person name="Sagayaradj S."/>
            <person name="Cavanaugh K."/>
            <person name="Han R."/>
            <person name="Bertier L."/>
            <person name="Beede B."/>
            <person name="Kafkas S."/>
            <person name="Golino D."/>
            <person name="Preece J."/>
            <person name="Michelmore R."/>
        </authorList>
    </citation>
    <scope>NUCLEOTIDE SEQUENCE [LARGE SCALE GENOMIC DNA]</scope>
</reference>
<dbReference type="Proteomes" id="UP001164250">
    <property type="component" value="Chromosome 12"/>
</dbReference>
<proteinExistence type="predicted"/>
<evidence type="ECO:0000313" key="2">
    <source>
        <dbReference type="Proteomes" id="UP001164250"/>
    </source>
</evidence>
<protein>
    <submittedName>
        <fullName evidence="1">Uncharacterized protein</fullName>
    </submittedName>
</protein>
<keyword evidence="2" id="KW-1185">Reference proteome</keyword>
<sequence>MNEGYQQLLKLACPTRTPLTNLTVVPNDLTPVVFDNQYYRDILMGKGLFGVDSSLSRDPRTAAIVHKFAYDKNYFFQAFSSAFVKLSSTNVLTNAKGEVRKNMQPWKQSLSGGPLIKIRFGRKDSTTSSHQQADILLPPAGVSVSRLLSVFRNERRGSSRHDGCTYPRSWALPKHDTGLDPNRLHPYFKHILRGKGLFVSDSSISRDPCTTPIVHKFADDRKY</sequence>
<organism evidence="1 2">
    <name type="scientific">Pistacia atlantica</name>
    <dbReference type="NCBI Taxonomy" id="434234"/>
    <lineage>
        <taxon>Eukaryota</taxon>
        <taxon>Viridiplantae</taxon>
        <taxon>Streptophyta</taxon>
        <taxon>Embryophyta</taxon>
        <taxon>Tracheophyta</taxon>
        <taxon>Spermatophyta</taxon>
        <taxon>Magnoliopsida</taxon>
        <taxon>eudicotyledons</taxon>
        <taxon>Gunneridae</taxon>
        <taxon>Pentapetalae</taxon>
        <taxon>rosids</taxon>
        <taxon>malvids</taxon>
        <taxon>Sapindales</taxon>
        <taxon>Anacardiaceae</taxon>
        <taxon>Pistacia</taxon>
    </lineage>
</organism>
<comment type="caution">
    <text evidence="1">The sequence shown here is derived from an EMBL/GenBank/DDBJ whole genome shotgun (WGS) entry which is preliminary data.</text>
</comment>
<dbReference type="EMBL" id="CM047908">
    <property type="protein sequence ID" value="KAJ0080793.1"/>
    <property type="molecule type" value="Genomic_DNA"/>
</dbReference>
<gene>
    <name evidence="1" type="ORF">Patl1_09959</name>
</gene>